<dbReference type="OrthoDB" id="3464514at2"/>
<name>A0A5Q6S466_9ACTN</name>
<dbReference type="AlphaFoldDB" id="A0A5Q6S466"/>
<accession>A0A5Q6S466</accession>
<reference evidence="1 2" key="1">
    <citation type="submission" date="2019-09" db="EMBL/GenBank/DDBJ databases">
        <title>Mumia zhuanghuii sp. nov. isolated from the intestinal contents of plateau pika (Ochotona curzoniae) in the Qinghai-Tibet plateau of China.</title>
        <authorList>
            <person name="Tian Z."/>
        </authorList>
    </citation>
    <scope>NUCLEOTIDE SEQUENCE [LARGE SCALE GENOMIC DNA]</scope>
    <source>
        <strain evidence="2">350</strain>
    </source>
</reference>
<evidence type="ECO:0000313" key="1">
    <source>
        <dbReference type="EMBL" id="KAA1425167.1"/>
    </source>
</evidence>
<proteinExistence type="predicted"/>
<dbReference type="Proteomes" id="UP000307768">
    <property type="component" value="Unassembled WGS sequence"/>
</dbReference>
<protein>
    <submittedName>
        <fullName evidence="1">Uncharacterized protein</fullName>
    </submittedName>
</protein>
<dbReference type="RefSeq" id="WP_149768341.1">
    <property type="nucleotide sequence ID" value="NZ_VDFQ02000001.1"/>
</dbReference>
<evidence type="ECO:0000313" key="2">
    <source>
        <dbReference type="Proteomes" id="UP000307768"/>
    </source>
</evidence>
<sequence>MFIQVIQGKCYRRNDMRAAIEEWRDERAPDVVGWLGGTYGFTDDDVFVAVVQFGSSEDARQNTETREHSDWWARTRRLFDGDPVFHNCSHVALAVDEGFEEARFVQVIQGRADDPDHLEAMAAEMQEILTERPEIIGATLAVDESGTFTQTVAFTNEASARHGENPPAPAADGVRRLDLRQPWFANRWG</sequence>
<organism evidence="1 2">
    <name type="scientific">Mumia zhuanghuii</name>
    <dbReference type="NCBI Taxonomy" id="2585211"/>
    <lineage>
        <taxon>Bacteria</taxon>
        <taxon>Bacillati</taxon>
        <taxon>Actinomycetota</taxon>
        <taxon>Actinomycetes</taxon>
        <taxon>Propionibacteriales</taxon>
        <taxon>Nocardioidaceae</taxon>
        <taxon>Mumia</taxon>
    </lineage>
</organism>
<comment type="caution">
    <text evidence="1">The sequence shown here is derived from an EMBL/GenBank/DDBJ whole genome shotgun (WGS) entry which is preliminary data.</text>
</comment>
<gene>
    <name evidence="1" type="ORF">FE697_004645</name>
</gene>
<dbReference type="EMBL" id="VDFQ02000001">
    <property type="protein sequence ID" value="KAA1425167.1"/>
    <property type="molecule type" value="Genomic_DNA"/>
</dbReference>